<evidence type="ECO:0000313" key="3">
    <source>
        <dbReference type="Proteomes" id="UP000002640"/>
    </source>
</evidence>
<feature type="compositionally biased region" description="Basic and acidic residues" evidence="1">
    <location>
        <begin position="240"/>
        <end position="261"/>
    </location>
</feature>
<evidence type="ECO:0000313" key="2">
    <source>
        <dbReference type="EMBL" id="EGZ23255.1"/>
    </source>
</evidence>
<dbReference type="InParanoid" id="G4YYA4"/>
<keyword evidence="3" id="KW-1185">Reference proteome</keyword>
<accession>G4YYA4</accession>
<proteinExistence type="predicted"/>
<dbReference type="GeneID" id="20645134"/>
<dbReference type="Proteomes" id="UP000002640">
    <property type="component" value="Unassembled WGS sequence"/>
</dbReference>
<gene>
    <name evidence="2" type="ORF">PHYSODRAFT_324484</name>
</gene>
<reference evidence="2 3" key="1">
    <citation type="journal article" date="2006" name="Science">
        <title>Phytophthora genome sequences uncover evolutionary origins and mechanisms of pathogenesis.</title>
        <authorList>
            <person name="Tyler B.M."/>
            <person name="Tripathy S."/>
            <person name="Zhang X."/>
            <person name="Dehal P."/>
            <person name="Jiang R.H."/>
            <person name="Aerts A."/>
            <person name="Arredondo F.D."/>
            <person name="Baxter L."/>
            <person name="Bensasson D."/>
            <person name="Beynon J.L."/>
            <person name="Chapman J."/>
            <person name="Damasceno C.M."/>
            <person name="Dorrance A.E."/>
            <person name="Dou D."/>
            <person name="Dickerman A.W."/>
            <person name="Dubchak I.L."/>
            <person name="Garbelotto M."/>
            <person name="Gijzen M."/>
            <person name="Gordon S.G."/>
            <person name="Govers F."/>
            <person name="Grunwald N.J."/>
            <person name="Huang W."/>
            <person name="Ivors K.L."/>
            <person name="Jones R.W."/>
            <person name="Kamoun S."/>
            <person name="Krampis K."/>
            <person name="Lamour K.H."/>
            <person name="Lee M.K."/>
            <person name="McDonald W.H."/>
            <person name="Medina M."/>
            <person name="Meijer H.J."/>
            <person name="Nordberg E.K."/>
            <person name="Maclean D.J."/>
            <person name="Ospina-Giraldo M.D."/>
            <person name="Morris P.F."/>
            <person name="Phuntumart V."/>
            <person name="Putnam N.H."/>
            <person name="Rash S."/>
            <person name="Rose J.K."/>
            <person name="Sakihama Y."/>
            <person name="Salamov A.A."/>
            <person name="Savidor A."/>
            <person name="Scheuring C.F."/>
            <person name="Smith B.M."/>
            <person name="Sobral B.W."/>
            <person name="Terry A."/>
            <person name="Torto-Alalibo T.A."/>
            <person name="Win J."/>
            <person name="Xu Z."/>
            <person name="Zhang H."/>
            <person name="Grigoriev I.V."/>
            <person name="Rokhsar D.S."/>
            <person name="Boore J.L."/>
        </authorList>
    </citation>
    <scope>NUCLEOTIDE SEQUENCE [LARGE SCALE GENOMIC DNA]</scope>
    <source>
        <strain evidence="2 3">P6497</strain>
    </source>
</reference>
<dbReference type="RefSeq" id="XP_009518543.1">
    <property type="nucleotide sequence ID" value="XM_009520248.1"/>
</dbReference>
<evidence type="ECO:0000256" key="1">
    <source>
        <dbReference type="SAM" id="MobiDB-lite"/>
    </source>
</evidence>
<sequence length="340" mass="38181">MRRRQEARDAGGCVACLQRLDRVALQPGQGAVDFLGVHIATFATITWETFTNSRNQPKPRPIFFLDGHRCPAPTWRLWKTDTNFTNIAVKFSRNLTKDLVFCYNEAFPPPDKNEGARRAAASNIAFPTDDLEALPTNRSDPENIIGGDVSIEEELQMYDALLYPDSTISDRSAKHRVMESAFKHHISKLANDVDLEAKYAFDQQLQQRRDLDTMALEHKTRRGLAAAPGRANSSSSTSSTKEHDRINTKEKLLQDDQHDGEELRKTLTGSWDRDSGMKTLVEVRKKQKAAEQTHREGVAVALTSRDHFPMLLKLATPRPIASRQEDDFSVGFDISSICGG</sequence>
<organism evidence="2 3">
    <name type="scientific">Phytophthora sojae (strain P6497)</name>
    <name type="common">Soybean stem and root rot agent</name>
    <name type="synonym">Phytophthora megasperma f. sp. glycines</name>
    <dbReference type="NCBI Taxonomy" id="1094619"/>
    <lineage>
        <taxon>Eukaryota</taxon>
        <taxon>Sar</taxon>
        <taxon>Stramenopiles</taxon>
        <taxon>Oomycota</taxon>
        <taxon>Peronosporomycetes</taxon>
        <taxon>Peronosporales</taxon>
        <taxon>Peronosporaceae</taxon>
        <taxon>Phytophthora</taxon>
    </lineage>
</organism>
<name>G4YYA4_PHYSP</name>
<feature type="region of interest" description="Disordered" evidence="1">
    <location>
        <begin position="220"/>
        <end position="261"/>
    </location>
</feature>
<dbReference type="EMBL" id="JH159152">
    <property type="protein sequence ID" value="EGZ23255.1"/>
    <property type="molecule type" value="Genomic_DNA"/>
</dbReference>
<dbReference type="KEGG" id="psoj:PHYSODRAFT_324484"/>
<dbReference type="AlphaFoldDB" id="G4YYA4"/>
<protein>
    <submittedName>
        <fullName evidence="2">Uncharacterized protein</fullName>
    </submittedName>
</protein>